<dbReference type="GO" id="GO:0000976">
    <property type="term" value="F:transcription cis-regulatory region binding"/>
    <property type="evidence" value="ECO:0000318"/>
    <property type="project" value="GO_Central"/>
</dbReference>
<dbReference type="Gene3D" id="4.10.1100.10">
    <property type="entry name" value="Transcription factor, SBP-box domain"/>
    <property type="match status" value="1"/>
</dbReference>
<feature type="compositionally biased region" description="Pro residues" evidence="1">
    <location>
        <begin position="1"/>
        <end position="10"/>
    </location>
</feature>
<keyword evidence="2" id="KW-1133">Transmembrane helix</keyword>
<dbReference type="GeneID" id="108995029"/>
<feature type="compositionally biased region" description="Basic residues" evidence="1">
    <location>
        <begin position="205"/>
        <end position="214"/>
    </location>
</feature>
<dbReference type="SUPFAM" id="SSF103612">
    <property type="entry name" value="SBT domain"/>
    <property type="match status" value="1"/>
</dbReference>
<feature type="transmembrane region" description="Helical" evidence="2">
    <location>
        <begin position="771"/>
        <end position="789"/>
    </location>
</feature>
<keyword evidence="2" id="KW-0472">Membrane</keyword>
<dbReference type="PANTHER" id="PTHR31251">
    <property type="entry name" value="SQUAMOSA PROMOTER-BINDING-LIKE PROTEIN 4"/>
    <property type="match status" value="1"/>
</dbReference>
<dbReference type="PANTHER" id="PTHR31251:SF108">
    <property type="entry name" value="SQUAMOSA PROMOTER-BINDING-LIKE PROTEIN 7"/>
    <property type="match status" value="1"/>
</dbReference>
<protein>
    <submittedName>
        <fullName evidence="4">Squamosa promoter-binding-like protein 7 isoform X1</fullName>
    </submittedName>
</protein>
<dbReference type="PROSITE" id="PS51141">
    <property type="entry name" value="ZF_SBP"/>
    <property type="match status" value="1"/>
</dbReference>
<accession>A0A2I4F302</accession>
<evidence type="ECO:0000313" key="4">
    <source>
        <dbReference type="RefSeq" id="XP_018826030.1"/>
    </source>
</evidence>
<organism evidence="3 4">
    <name type="scientific">Juglans regia</name>
    <name type="common">English walnut</name>
    <dbReference type="NCBI Taxonomy" id="51240"/>
    <lineage>
        <taxon>Eukaryota</taxon>
        <taxon>Viridiplantae</taxon>
        <taxon>Streptophyta</taxon>
        <taxon>Embryophyta</taxon>
        <taxon>Tracheophyta</taxon>
        <taxon>Spermatophyta</taxon>
        <taxon>Magnoliopsida</taxon>
        <taxon>eudicotyledons</taxon>
        <taxon>Gunneridae</taxon>
        <taxon>Pentapetalae</taxon>
        <taxon>rosids</taxon>
        <taxon>fabids</taxon>
        <taxon>Fagales</taxon>
        <taxon>Juglandaceae</taxon>
        <taxon>Juglans</taxon>
    </lineage>
</organism>
<dbReference type="KEGG" id="jre:108995029"/>
<sequence>METPPVPRSPEPTVSEQMEAVHPTVAEEDPSSALWDFDDLLDFNVDEHFSISLDHDHHHDQPPFSPEALELPPEDPDDSTNNRIRKRDPRLICSNFLAGRVPCACPELDEQMEMEESAPGKKRVRTARTSTRTPRAAARCQVPGCEADISELKGYHRRHRVCLQCAHASSVVLDGDAKRYCQQCGKFHILSDFDEGKRSCRRKLERHNNRRRRKPGDSKVAMENEPQGLMQTEDVPCDVVYDVDGLYWSSPIAETEAALESEDGQVTTLGSALDSQNIPTDTVASFAASGETQMQGGKDNTKCSPSPLYYDNKTPYSSLCPTGRISFKLYDWNPAEFPRRLRHQIFQWLSNMPVELEGYIRPGCTILTLFVAMPKFMWVKLSEDPISYLHDFVVAPGRMLSGRGTILVFINDMILLVMKGRPYVMKVKVEVKVPRLHYVHPICFEAGKPLQFVTCGSNLLQSKLRFLVSFAGKYLMDDYCVAPLHGQTEGDSTSSCNHQLYKIHVPQTEPDLFGPAFVEVENESGLSNFIPILIGDKETCAEMEILQQRFDASLFLKGSEIAAFGPLTDSCDVSALRQSTFAEFLLDIAWLLKDPASENFEKPITASQIQRFNNILSFLICNDSTSILEKLLKKLKIVLNNMKFDSIVNGTFDADLSLLKKYTDNAREILHKKHKKRESSVLQSGSVPKGNSISQNASEDNALLVNGQDTEIIANAKVVGALTCSASSGRSETVPLLNGEVVMNVKHLKEWPRKSCGHIGSGTVFRSRPSIFVISFAAVCLGICAVLLHPHKVGQFAVSIRRCLLDRI</sequence>
<dbReference type="Pfam" id="PF26102">
    <property type="entry name" value="Ig_SPL7"/>
    <property type="match status" value="1"/>
</dbReference>
<dbReference type="AlphaFoldDB" id="A0A2I4F302"/>
<dbReference type="InterPro" id="IPR004333">
    <property type="entry name" value="SBP_dom"/>
</dbReference>
<dbReference type="Gramene" id="Jr07_19540_p1">
    <property type="protein sequence ID" value="cds.Jr07_19540_p1"/>
    <property type="gene ID" value="Jr07_19540"/>
</dbReference>
<dbReference type="InterPro" id="IPR044817">
    <property type="entry name" value="SBP-like"/>
</dbReference>
<reference evidence="4" key="1">
    <citation type="submission" date="2025-08" db="UniProtKB">
        <authorList>
            <consortium name="RefSeq"/>
        </authorList>
    </citation>
    <scope>IDENTIFICATION</scope>
    <source>
        <tissue evidence="4">Leaves</tissue>
    </source>
</reference>
<keyword evidence="2" id="KW-0812">Transmembrane</keyword>
<keyword evidence="3" id="KW-1185">Reference proteome</keyword>
<dbReference type="OrthoDB" id="514967at2759"/>
<proteinExistence type="predicted"/>
<dbReference type="FunCoup" id="A0A2I4F302">
    <property type="interactions" value="2936"/>
</dbReference>
<name>A0A2I4F302_JUGRE</name>
<dbReference type="STRING" id="51240.A0A2I4F302"/>
<feature type="region of interest" description="Disordered" evidence="1">
    <location>
        <begin position="205"/>
        <end position="228"/>
    </location>
</feature>
<dbReference type="GO" id="GO:0005634">
    <property type="term" value="C:nucleus"/>
    <property type="evidence" value="ECO:0000318"/>
    <property type="project" value="GO_Central"/>
</dbReference>
<gene>
    <name evidence="4" type="primary">LOC108995029</name>
</gene>
<dbReference type="RefSeq" id="XP_018826030.1">
    <property type="nucleotide sequence ID" value="XM_018970485.2"/>
</dbReference>
<evidence type="ECO:0000313" key="3">
    <source>
        <dbReference type="Proteomes" id="UP000235220"/>
    </source>
</evidence>
<feature type="region of interest" description="Disordered" evidence="1">
    <location>
        <begin position="54"/>
        <end position="85"/>
    </location>
</feature>
<dbReference type="Proteomes" id="UP000235220">
    <property type="component" value="Chromosome 7"/>
</dbReference>
<feature type="region of interest" description="Disordered" evidence="1">
    <location>
        <begin position="1"/>
        <end position="30"/>
    </location>
</feature>
<evidence type="ECO:0000256" key="2">
    <source>
        <dbReference type="SAM" id="Phobius"/>
    </source>
</evidence>
<dbReference type="GO" id="GO:0001216">
    <property type="term" value="F:DNA-binding transcription activator activity"/>
    <property type="evidence" value="ECO:0000318"/>
    <property type="project" value="GO_Central"/>
</dbReference>
<dbReference type="InterPro" id="IPR036893">
    <property type="entry name" value="SBP_sf"/>
</dbReference>
<evidence type="ECO:0000256" key="1">
    <source>
        <dbReference type="SAM" id="MobiDB-lite"/>
    </source>
</evidence>
<dbReference type="Pfam" id="PF03110">
    <property type="entry name" value="SBP"/>
    <property type="match status" value="1"/>
</dbReference>